<dbReference type="STRING" id="640635.SAMN04489806_0627"/>
<dbReference type="GO" id="GO:0033499">
    <property type="term" value="P:galactose catabolic process via UDP-galactose, Leloir pathway"/>
    <property type="evidence" value="ECO:0007669"/>
    <property type="project" value="TreeGrafter"/>
</dbReference>
<sequence length="303" mass="32472">MPVPLSGTTVSLAAGPCRASIASVGASLRELLYDGRDLVLPYAKDQVRPNYRGATLVPWPNRVVDGRYRWDGSEHQLALTEPARGHALHGLGAWLDYDVVEKTESAALLRAMIPAQDGYPFALEISTSWRLDEHGLHCEVTALNVGDADAPFGTGPHPYLVAGEGRVDDWSVTIPAASVLTVTEDRLIPIGLSPVGGTEFDFRSHRGIGDTFIDHAFTDLERRDGIAEVRLTAASGTGVAMTWDGACPWVQVHTADQPVVADSRLGLAVEPMTCPPDAFNSGTDLIRLAPGEQSSASWSIRAL</sequence>
<protein>
    <submittedName>
        <fullName evidence="1">Aldose 1-epimerase</fullName>
    </submittedName>
</protein>
<accession>A0A1H4JCH6</accession>
<dbReference type="GO" id="GO:0030246">
    <property type="term" value="F:carbohydrate binding"/>
    <property type="evidence" value="ECO:0007669"/>
    <property type="project" value="InterPro"/>
</dbReference>
<dbReference type="EMBL" id="FNRY01000001">
    <property type="protein sequence ID" value="SEB44020.1"/>
    <property type="molecule type" value="Genomic_DNA"/>
</dbReference>
<dbReference type="Gene3D" id="2.70.98.10">
    <property type="match status" value="1"/>
</dbReference>
<dbReference type="GO" id="GO:0006006">
    <property type="term" value="P:glucose metabolic process"/>
    <property type="evidence" value="ECO:0007669"/>
    <property type="project" value="TreeGrafter"/>
</dbReference>
<evidence type="ECO:0000313" key="1">
    <source>
        <dbReference type="EMBL" id="SEB44020.1"/>
    </source>
</evidence>
<dbReference type="OrthoDB" id="4739604at2"/>
<dbReference type="AlphaFoldDB" id="A0A1H4JCH6"/>
<dbReference type="Proteomes" id="UP000199183">
    <property type="component" value="Unassembled WGS sequence"/>
</dbReference>
<dbReference type="InterPro" id="IPR011013">
    <property type="entry name" value="Gal_mutarotase_sf_dom"/>
</dbReference>
<organism evidence="1 2">
    <name type="scientific">Paramicrobacterium humi</name>
    <dbReference type="NCBI Taxonomy" id="640635"/>
    <lineage>
        <taxon>Bacteria</taxon>
        <taxon>Bacillati</taxon>
        <taxon>Actinomycetota</taxon>
        <taxon>Actinomycetes</taxon>
        <taxon>Micrococcales</taxon>
        <taxon>Microbacteriaceae</taxon>
        <taxon>Paramicrobacterium</taxon>
    </lineage>
</organism>
<reference evidence="1 2" key="1">
    <citation type="submission" date="2016-10" db="EMBL/GenBank/DDBJ databases">
        <authorList>
            <person name="de Groot N.N."/>
        </authorList>
    </citation>
    <scope>NUCLEOTIDE SEQUENCE [LARGE SCALE GENOMIC DNA]</scope>
    <source>
        <strain evidence="1 2">DSM 21799</strain>
    </source>
</reference>
<dbReference type="InterPro" id="IPR037480">
    <property type="entry name" value="YihR-like"/>
</dbReference>
<keyword evidence="2" id="KW-1185">Reference proteome</keyword>
<name>A0A1H4JCH6_9MICO</name>
<dbReference type="SUPFAM" id="SSF74650">
    <property type="entry name" value="Galactose mutarotase-like"/>
    <property type="match status" value="1"/>
</dbReference>
<gene>
    <name evidence="1" type="ORF">SAMN04489806_0627</name>
</gene>
<dbReference type="PANTHER" id="PTHR10091:SF0">
    <property type="entry name" value="GALACTOSE MUTAROTASE"/>
    <property type="match status" value="1"/>
</dbReference>
<dbReference type="Pfam" id="PF01263">
    <property type="entry name" value="Aldose_epim"/>
    <property type="match status" value="1"/>
</dbReference>
<dbReference type="GO" id="GO:0004034">
    <property type="term" value="F:aldose 1-epimerase activity"/>
    <property type="evidence" value="ECO:0007669"/>
    <property type="project" value="TreeGrafter"/>
</dbReference>
<dbReference type="InterPro" id="IPR008183">
    <property type="entry name" value="Aldose_1/G6P_1-epimerase"/>
</dbReference>
<evidence type="ECO:0000313" key="2">
    <source>
        <dbReference type="Proteomes" id="UP000199183"/>
    </source>
</evidence>
<dbReference type="RefSeq" id="WP_091179719.1">
    <property type="nucleotide sequence ID" value="NZ_FNRY01000001.1"/>
</dbReference>
<proteinExistence type="predicted"/>
<dbReference type="CDD" id="cd09022">
    <property type="entry name" value="Aldose_epim_Ec_YihR"/>
    <property type="match status" value="1"/>
</dbReference>
<dbReference type="InterPro" id="IPR014718">
    <property type="entry name" value="GH-type_carb-bd"/>
</dbReference>
<dbReference type="PANTHER" id="PTHR10091">
    <property type="entry name" value="ALDOSE-1-EPIMERASE"/>
    <property type="match status" value="1"/>
</dbReference>